<proteinExistence type="predicted"/>
<evidence type="ECO:0000313" key="2">
    <source>
        <dbReference type="Proteomes" id="UP001281656"/>
    </source>
</evidence>
<reference evidence="1 2" key="1">
    <citation type="submission" date="2023-04" db="EMBL/GenBank/DDBJ databases">
        <title>Clostridium tannerae sp. nov., isolated from the fecal material of an alpaca.</title>
        <authorList>
            <person name="Miller S."/>
            <person name="Hendry M."/>
            <person name="King J."/>
            <person name="Sankaranarayanan K."/>
            <person name="Lawson P.A."/>
        </authorList>
    </citation>
    <scope>NUCLEOTIDE SEQUENCE [LARGE SCALE GENOMIC DNA]</scope>
    <source>
        <strain evidence="1 2">A1-XYC3</strain>
    </source>
</reference>
<sequence>MDRFELDDIKDIHVGDVPIAKKGVIDSLLGKDIHKDEVPMEKLSSYRKGHEIGTHVENLLKGDQVDRKKDEPEID</sequence>
<comment type="caution">
    <text evidence="1">The sequence shown here is derived from an EMBL/GenBank/DDBJ whole genome shotgun (WGS) entry which is preliminary data.</text>
</comment>
<evidence type="ECO:0000313" key="1">
    <source>
        <dbReference type="EMBL" id="MDW8800959.1"/>
    </source>
</evidence>
<organism evidence="1 2">
    <name type="scientific">Clostridium tanneri</name>
    <dbReference type="NCBI Taxonomy" id="3037988"/>
    <lineage>
        <taxon>Bacteria</taxon>
        <taxon>Bacillati</taxon>
        <taxon>Bacillota</taxon>
        <taxon>Clostridia</taxon>
        <taxon>Eubacteriales</taxon>
        <taxon>Clostridiaceae</taxon>
        <taxon>Clostridium</taxon>
    </lineage>
</organism>
<accession>A0ABU4JS37</accession>
<gene>
    <name evidence="1" type="ORF">P8V03_07305</name>
</gene>
<keyword evidence="2" id="KW-1185">Reference proteome</keyword>
<dbReference type="RefSeq" id="WP_261672857.1">
    <property type="nucleotide sequence ID" value="NZ_JARUJP010000006.1"/>
</dbReference>
<dbReference type="Proteomes" id="UP001281656">
    <property type="component" value="Unassembled WGS sequence"/>
</dbReference>
<name>A0ABU4JS37_9CLOT</name>
<protein>
    <submittedName>
        <fullName evidence="1">Uncharacterized protein</fullName>
    </submittedName>
</protein>
<dbReference type="EMBL" id="JARUJP010000006">
    <property type="protein sequence ID" value="MDW8800959.1"/>
    <property type="molecule type" value="Genomic_DNA"/>
</dbReference>